<evidence type="ECO:0000256" key="2">
    <source>
        <dbReference type="ARBA" id="ARBA00022857"/>
    </source>
</evidence>
<dbReference type="Gene3D" id="3.40.50.720">
    <property type="entry name" value="NAD(P)-binding Rossmann-like Domain"/>
    <property type="match status" value="1"/>
</dbReference>
<dbReference type="PANTHER" id="PTHR43391">
    <property type="entry name" value="RETINOL DEHYDROGENASE-RELATED"/>
    <property type="match status" value="1"/>
</dbReference>
<evidence type="ECO:0000256" key="4">
    <source>
        <dbReference type="RuleBase" id="RU000363"/>
    </source>
</evidence>
<keyword evidence="3" id="KW-0560">Oxidoreductase</keyword>
<gene>
    <name evidence="5" type="ORF">SIL87_17015</name>
</gene>
<organism evidence="5 6">
    <name type="scientific">Acidiphilium acidophilum</name>
    <name type="common">Thiobacillus acidophilus</name>
    <dbReference type="NCBI Taxonomy" id="76588"/>
    <lineage>
        <taxon>Bacteria</taxon>
        <taxon>Pseudomonadati</taxon>
        <taxon>Pseudomonadota</taxon>
        <taxon>Alphaproteobacteria</taxon>
        <taxon>Acetobacterales</taxon>
        <taxon>Acidocellaceae</taxon>
        <taxon>Acidiphilium</taxon>
    </lineage>
</organism>
<dbReference type="NCBIfam" id="NF004843">
    <property type="entry name" value="PRK06194.1"/>
    <property type="match status" value="1"/>
</dbReference>
<evidence type="ECO:0000256" key="3">
    <source>
        <dbReference type="ARBA" id="ARBA00023002"/>
    </source>
</evidence>
<evidence type="ECO:0000313" key="6">
    <source>
        <dbReference type="Proteomes" id="UP001279553"/>
    </source>
</evidence>
<dbReference type="SUPFAM" id="SSF51735">
    <property type="entry name" value="NAD(P)-binding Rossmann-fold domains"/>
    <property type="match status" value="1"/>
</dbReference>
<name>A0AAW9DUT0_ACIAO</name>
<reference evidence="5 6" key="1">
    <citation type="submission" date="2023-11" db="EMBL/GenBank/DDBJ databases">
        <title>MicrobeMod: A computational toolkit for identifying prokaryotic methylation and restriction-modification with nanopore sequencing.</title>
        <authorList>
            <person name="Crits-Christoph A."/>
            <person name="Kang S.C."/>
            <person name="Lee H."/>
            <person name="Ostrov N."/>
        </authorList>
    </citation>
    <scope>NUCLEOTIDE SEQUENCE [LARGE SCALE GENOMIC DNA]</scope>
    <source>
        <strain evidence="5 6">DSMZ 700</strain>
    </source>
</reference>
<dbReference type="RefSeq" id="WP_319615311.1">
    <property type="nucleotide sequence ID" value="NZ_JAWXYB010000018.1"/>
</dbReference>
<keyword evidence="6" id="KW-1185">Reference proteome</keyword>
<dbReference type="InterPro" id="IPR036291">
    <property type="entry name" value="NAD(P)-bd_dom_sf"/>
</dbReference>
<dbReference type="EMBL" id="JAWXYB010000018">
    <property type="protein sequence ID" value="MDX5932460.1"/>
    <property type="molecule type" value="Genomic_DNA"/>
</dbReference>
<dbReference type="PRINTS" id="PR00081">
    <property type="entry name" value="GDHRDH"/>
</dbReference>
<dbReference type="InterPro" id="IPR002347">
    <property type="entry name" value="SDR_fam"/>
</dbReference>
<evidence type="ECO:0000313" key="5">
    <source>
        <dbReference type="EMBL" id="MDX5932460.1"/>
    </source>
</evidence>
<protein>
    <submittedName>
        <fullName evidence="5">SDR family oxidoreductase</fullName>
    </submittedName>
</protein>
<evidence type="ECO:0000256" key="1">
    <source>
        <dbReference type="ARBA" id="ARBA00006484"/>
    </source>
</evidence>
<accession>A0AAW9DUT0</accession>
<comment type="similarity">
    <text evidence="1 4">Belongs to the short-chain dehydrogenases/reductases (SDR) family.</text>
</comment>
<dbReference type="Proteomes" id="UP001279553">
    <property type="component" value="Unassembled WGS sequence"/>
</dbReference>
<sequence>MKTFANRVAVITGAASGFGREFARIAAARGMKLALADIEPAALDAVAAELRATGAEVAPFIVDVGNAEAMDGFADAVFARFGTIHLLFNNAGVGLGGLIWEHTVADWQWVLNVNLWGVIHGIRCFVPRMIEGGDEGHIVNTASVAGLLSAQTMGAYNVSKHGVVTLSETLFQDLRITGARLGVTVLCPAFVDTGIKDAARNRPADLASPTPPTASQLMAEAQTRKAVISGRTSAAEVAAMTFAAIEAERFYCLTHKKILGAVELRLQDILHDRSPSDPFAQKKEVAFTAPV</sequence>
<dbReference type="CDD" id="cd05233">
    <property type="entry name" value="SDR_c"/>
    <property type="match status" value="1"/>
</dbReference>
<comment type="caution">
    <text evidence="5">The sequence shown here is derived from an EMBL/GenBank/DDBJ whole genome shotgun (WGS) entry which is preliminary data.</text>
</comment>
<dbReference type="PRINTS" id="PR00080">
    <property type="entry name" value="SDRFAMILY"/>
</dbReference>
<dbReference type="AlphaFoldDB" id="A0AAW9DUT0"/>
<dbReference type="GO" id="GO:0016491">
    <property type="term" value="F:oxidoreductase activity"/>
    <property type="evidence" value="ECO:0007669"/>
    <property type="project" value="UniProtKB-KW"/>
</dbReference>
<dbReference type="PANTHER" id="PTHR43391:SF14">
    <property type="entry name" value="DEHYDROGENASE_REDUCTASE SDR FAMILY PROTEIN 7-LIKE"/>
    <property type="match status" value="1"/>
</dbReference>
<dbReference type="Pfam" id="PF00106">
    <property type="entry name" value="adh_short"/>
    <property type="match status" value="1"/>
</dbReference>
<keyword evidence="2" id="KW-0521">NADP</keyword>
<proteinExistence type="inferred from homology"/>